<accession>A0A2T3Z5A0</accession>
<evidence type="ECO:0000313" key="3">
    <source>
        <dbReference type="EMBL" id="PTB39920.1"/>
    </source>
</evidence>
<evidence type="ECO:0000313" key="4">
    <source>
        <dbReference type="Proteomes" id="UP000240493"/>
    </source>
</evidence>
<feature type="transmembrane region" description="Helical" evidence="2">
    <location>
        <begin position="6"/>
        <end position="26"/>
    </location>
</feature>
<keyword evidence="2" id="KW-1133">Transmembrane helix</keyword>
<sequence>MEEYLLLQITPALLPALVLTGMRVNVYFMQARERAGEGSAHSLARYERRVRPTVLASNHIHLPRHVLRGQSRKARNKTANQRPSQSITTGLELTCCPSLPKER</sequence>
<protein>
    <submittedName>
        <fullName evidence="3">Uncharacterized protein</fullName>
    </submittedName>
</protein>
<proteinExistence type="predicted"/>
<evidence type="ECO:0000256" key="1">
    <source>
        <dbReference type="SAM" id="MobiDB-lite"/>
    </source>
</evidence>
<keyword evidence="2" id="KW-0472">Membrane</keyword>
<dbReference type="Proteomes" id="UP000240493">
    <property type="component" value="Unassembled WGS sequence"/>
</dbReference>
<evidence type="ECO:0000256" key="2">
    <source>
        <dbReference type="SAM" id="Phobius"/>
    </source>
</evidence>
<keyword evidence="2" id="KW-0812">Transmembrane</keyword>
<dbReference type="EMBL" id="KZ679263">
    <property type="protein sequence ID" value="PTB39920.1"/>
    <property type="molecule type" value="Genomic_DNA"/>
</dbReference>
<organism evidence="3 4">
    <name type="scientific">Trichoderma asperellum (strain ATCC 204424 / CBS 433.97 / NBRC 101777)</name>
    <dbReference type="NCBI Taxonomy" id="1042311"/>
    <lineage>
        <taxon>Eukaryota</taxon>
        <taxon>Fungi</taxon>
        <taxon>Dikarya</taxon>
        <taxon>Ascomycota</taxon>
        <taxon>Pezizomycotina</taxon>
        <taxon>Sordariomycetes</taxon>
        <taxon>Hypocreomycetidae</taxon>
        <taxon>Hypocreales</taxon>
        <taxon>Hypocreaceae</taxon>
        <taxon>Trichoderma</taxon>
    </lineage>
</organism>
<feature type="compositionally biased region" description="Polar residues" evidence="1">
    <location>
        <begin position="77"/>
        <end position="91"/>
    </location>
</feature>
<feature type="region of interest" description="Disordered" evidence="1">
    <location>
        <begin position="66"/>
        <end position="103"/>
    </location>
</feature>
<reference evidence="3 4" key="1">
    <citation type="submission" date="2016-07" db="EMBL/GenBank/DDBJ databases">
        <title>Multiple horizontal gene transfer events from other fungi enriched the ability of initially mycotrophic Trichoderma (Ascomycota) to feed on dead plant biomass.</title>
        <authorList>
            <consortium name="DOE Joint Genome Institute"/>
            <person name="Aerts A."/>
            <person name="Atanasova L."/>
            <person name="Chenthamara K."/>
            <person name="Zhang J."/>
            <person name="Grujic M."/>
            <person name="Henrissat B."/>
            <person name="Kuo A."/>
            <person name="Salamov A."/>
            <person name="Lipzen A."/>
            <person name="Labutti K."/>
            <person name="Barry K."/>
            <person name="Miao Y."/>
            <person name="Rahimi M.J."/>
            <person name="Shen Q."/>
            <person name="Grigoriev I.V."/>
            <person name="Kubicek C.P."/>
            <person name="Druzhinina I.S."/>
        </authorList>
    </citation>
    <scope>NUCLEOTIDE SEQUENCE [LARGE SCALE GENOMIC DNA]</scope>
    <source>
        <strain evidence="3 4">CBS 433.97</strain>
    </source>
</reference>
<keyword evidence="4" id="KW-1185">Reference proteome</keyword>
<feature type="compositionally biased region" description="Basic residues" evidence="1">
    <location>
        <begin position="66"/>
        <end position="76"/>
    </location>
</feature>
<dbReference type="AlphaFoldDB" id="A0A2T3Z5A0"/>
<name>A0A2T3Z5A0_TRIA4</name>
<gene>
    <name evidence="3" type="ORF">M441DRAFT_423132</name>
</gene>